<sequence length="634" mass="69997">MLQALRTKLHGWPSIVILGICVFAISFFGIESYFASHTETYVAMVGKHEISQRDFQDRMNEARRDAMARMGDQFDATSFEKPETKRQILDQLINEQLLRQANDTLGMKVSSAELRDRIANQQAFQVNGQFDSATYRAILAAQNMTPAMFESSQRASLEPGLLPRAIIASTIITDADMDRYLGLLYQRRDVRWFSVPRPAVTDTEVTDAQLDAYYKEHQADFMNPEQVSLKYIEVNGADLKVDSQPSEDDLKKRYEEQKQRFVQPEQRLVSHILVNVPKNATPDQQKAALAKAEKIAAEATPENFAKLAEQDSDDLGSKRSGGDLGWLEKGVTNAAFDSALFALQKGQVSKPVLSDEGYHVLWLRDVRSGDAKPFAQVRDQIAKDYLSTERDRQYNDLAGKLTDQTYQNPSSLDPAAQALSLPVKTTELFSRKGGDGLAANPKLVQAAFSDDVLLQGNNSGLIDLGADHAVVVRVDKHVAAAARPLAEVKDKVRQKILDERAATEEQKRADALVARLQKGEDMQAVAASAGASLQTVPAAVRMQQGVAPEVLEQAFLLPHPAAGKAEFARVALQDGNYALVGVDKVQEGDLSKISAEQRNTLRDQMSQAYGILATQGFIDSLKSKTEIKIAADRM</sequence>
<dbReference type="RefSeq" id="WP_019465591.1">
    <property type="nucleotide sequence ID" value="NZ_ALOY01000159.1"/>
</dbReference>
<dbReference type="Pfam" id="PF00639">
    <property type="entry name" value="Rotamase"/>
    <property type="match status" value="1"/>
</dbReference>
<dbReference type="GO" id="GO:0005886">
    <property type="term" value="C:plasma membrane"/>
    <property type="evidence" value="ECO:0007669"/>
    <property type="project" value="UniProtKB-SubCell"/>
</dbReference>
<dbReference type="InterPro" id="IPR027304">
    <property type="entry name" value="Trigger_fact/SurA_dom_sf"/>
</dbReference>
<evidence type="ECO:0000256" key="6">
    <source>
        <dbReference type="ARBA" id="ARBA00023136"/>
    </source>
</evidence>
<dbReference type="Gene3D" id="1.10.4030.10">
    <property type="entry name" value="Porin chaperone SurA, peptide-binding domain"/>
    <property type="match status" value="1"/>
</dbReference>
<protein>
    <recommendedName>
        <fullName evidence="9">Periplasmic chaperone PpiD</fullName>
    </recommendedName>
    <alternativeName>
        <fullName evidence="10">Periplasmic folding chaperone</fullName>
    </alternativeName>
</protein>
<dbReference type="InterPro" id="IPR000297">
    <property type="entry name" value="PPIase_PpiC"/>
</dbReference>
<evidence type="ECO:0000256" key="9">
    <source>
        <dbReference type="ARBA" id="ARBA00040743"/>
    </source>
</evidence>
<dbReference type="InterPro" id="IPR046357">
    <property type="entry name" value="PPIase_dom_sf"/>
</dbReference>
<organism evidence="14 15">
    <name type="scientific">Dyella japonica A8</name>
    <dbReference type="NCBI Taxonomy" id="1217721"/>
    <lineage>
        <taxon>Bacteria</taxon>
        <taxon>Pseudomonadati</taxon>
        <taxon>Pseudomonadota</taxon>
        <taxon>Gammaproteobacteria</taxon>
        <taxon>Lysobacterales</taxon>
        <taxon>Rhodanobacteraceae</taxon>
        <taxon>Dyella</taxon>
    </lineage>
</organism>
<evidence type="ECO:0000256" key="1">
    <source>
        <dbReference type="ARBA" id="ARBA00004382"/>
    </source>
</evidence>
<keyword evidence="15" id="KW-1185">Reference proteome</keyword>
<dbReference type="OrthoDB" id="9812372at2"/>
<accession>A0A075K214</accession>
<dbReference type="PROSITE" id="PS50198">
    <property type="entry name" value="PPIC_PPIASE_2"/>
    <property type="match status" value="1"/>
</dbReference>
<dbReference type="InterPro" id="IPR023058">
    <property type="entry name" value="PPIase_PpiC_CS"/>
</dbReference>
<keyword evidence="5 12" id="KW-1133">Transmembrane helix</keyword>
<dbReference type="STRING" id="1217721.HY57_14550"/>
<evidence type="ECO:0000256" key="3">
    <source>
        <dbReference type="ARBA" id="ARBA00022519"/>
    </source>
</evidence>
<evidence type="ECO:0000256" key="4">
    <source>
        <dbReference type="ARBA" id="ARBA00022692"/>
    </source>
</evidence>
<dbReference type="SUPFAM" id="SSF54534">
    <property type="entry name" value="FKBP-like"/>
    <property type="match status" value="1"/>
</dbReference>
<evidence type="ECO:0000256" key="7">
    <source>
        <dbReference type="ARBA" id="ARBA00023186"/>
    </source>
</evidence>
<proteinExistence type="inferred from homology"/>
<reference evidence="14 15" key="1">
    <citation type="submission" date="2014-07" db="EMBL/GenBank/DDBJ databases">
        <title>Complete Genome Sequence of Dyella japonica Strain A8 Isolated from Malaysian Tropical Soil.</title>
        <authorList>
            <person name="Hui R.K.H."/>
            <person name="Chen J.-W."/>
            <person name="Chan K.-G."/>
            <person name="Leung F.C.C."/>
        </authorList>
    </citation>
    <scope>NUCLEOTIDE SEQUENCE [LARGE SCALE GENOMIC DNA]</scope>
    <source>
        <strain evidence="14 15">A8</strain>
    </source>
</reference>
<dbReference type="AlphaFoldDB" id="A0A075K214"/>
<name>A0A075K214_9GAMM</name>
<dbReference type="PANTHER" id="PTHR47529:SF1">
    <property type="entry name" value="PERIPLASMIC CHAPERONE PPID"/>
    <property type="match status" value="1"/>
</dbReference>
<dbReference type="Proteomes" id="UP000027987">
    <property type="component" value="Chromosome"/>
</dbReference>
<dbReference type="Gene3D" id="3.10.50.40">
    <property type="match status" value="1"/>
</dbReference>
<evidence type="ECO:0000256" key="2">
    <source>
        <dbReference type="ARBA" id="ARBA00022475"/>
    </source>
</evidence>
<keyword evidence="6 12" id="KW-0472">Membrane</keyword>
<dbReference type="SUPFAM" id="SSF109998">
    <property type="entry name" value="Triger factor/SurA peptide-binding domain-like"/>
    <property type="match status" value="1"/>
</dbReference>
<dbReference type="PANTHER" id="PTHR47529">
    <property type="entry name" value="PEPTIDYL-PROLYL CIS-TRANS ISOMERASE D"/>
    <property type="match status" value="1"/>
</dbReference>
<comment type="similarity">
    <text evidence="8">Belongs to the PpiD chaperone family.</text>
</comment>
<comment type="subcellular location">
    <subcellularLocation>
        <location evidence="1">Cell inner membrane</location>
        <topology evidence="1">Single-pass type II membrane protein</topology>
        <orientation evidence="1">Periplasmic side</orientation>
    </subcellularLocation>
</comment>
<evidence type="ECO:0000256" key="5">
    <source>
        <dbReference type="ARBA" id="ARBA00022989"/>
    </source>
</evidence>
<dbReference type="Pfam" id="PF13624">
    <property type="entry name" value="SurA_N_3"/>
    <property type="match status" value="1"/>
</dbReference>
<evidence type="ECO:0000256" key="11">
    <source>
        <dbReference type="PROSITE-ProRule" id="PRU00278"/>
    </source>
</evidence>
<keyword evidence="4 12" id="KW-0812">Transmembrane</keyword>
<evidence type="ECO:0000256" key="12">
    <source>
        <dbReference type="SAM" id="Phobius"/>
    </source>
</evidence>
<feature type="domain" description="PpiC" evidence="13">
    <location>
        <begin position="264"/>
        <end position="365"/>
    </location>
</feature>
<dbReference type="KEGG" id="dja:HY57_14550"/>
<evidence type="ECO:0000256" key="10">
    <source>
        <dbReference type="ARBA" id="ARBA00042775"/>
    </source>
</evidence>
<evidence type="ECO:0000256" key="8">
    <source>
        <dbReference type="ARBA" id="ARBA00038408"/>
    </source>
</evidence>
<keyword evidence="7" id="KW-0143">Chaperone</keyword>
<evidence type="ECO:0000313" key="15">
    <source>
        <dbReference type="Proteomes" id="UP000027987"/>
    </source>
</evidence>
<keyword evidence="11 14" id="KW-0413">Isomerase</keyword>
<keyword evidence="11" id="KW-0697">Rotamase</keyword>
<dbReference type="EMBL" id="CP008884">
    <property type="protein sequence ID" value="AIF48376.1"/>
    <property type="molecule type" value="Genomic_DNA"/>
</dbReference>
<feature type="transmembrane region" description="Helical" evidence="12">
    <location>
        <begin position="12"/>
        <end position="30"/>
    </location>
</feature>
<dbReference type="GO" id="GO:0003755">
    <property type="term" value="F:peptidyl-prolyl cis-trans isomerase activity"/>
    <property type="evidence" value="ECO:0007669"/>
    <property type="project" value="UniProtKB-KW"/>
</dbReference>
<dbReference type="PROSITE" id="PS01096">
    <property type="entry name" value="PPIC_PPIASE_1"/>
    <property type="match status" value="1"/>
</dbReference>
<dbReference type="InterPro" id="IPR052029">
    <property type="entry name" value="PpiD_chaperone"/>
</dbReference>
<keyword evidence="2" id="KW-1003">Cell membrane</keyword>
<gene>
    <name evidence="14" type="ORF">HY57_14550</name>
</gene>
<dbReference type="HOGENOM" id="CLU_023843_1_1_6"/>
<evidence type="ECO:0000259" key="13">
    <source>
        <dbReference type="PROSITE" id="PS50198"/>
    </source>
</evidence>
<keyword evidence="3" id="KW-0997">Cell inner membrane</keyword>
<evidence type="ECO:0000313" key="14">
    <source>
        <dbReference type="EMBL" id="AIF48376.1"/>
    </source>
</evidence>
<dbReference type="PATRIC" id="fig|1217721.7.peg.2990"/>